<comment type="caution">
    <text evidence="1">The sequence shown here is derived from an EMBL/GenBank/DDBJ whole genome shotgun (WGS) entry which is preliminary data.</text>
</comment>
<proteinExistence type="predicted"/>
<accession>A0A4Q2DU33</accession>
<dbReference type="AlphaFoldDB" id="A0A4Q2DU33"/>
<evidence type="ECO:0000313" key="2">
    <source>
        <dbReference type="Proteomes" id="UP000290288"/>
    </source>
</evidence>
<dbReference type="Proteomes" id="UP000290288">
    <property type="component" value="Unassembled WGS sequence"/>
</dbReference>
<dbReference type="STRING" id="2316362.A0A4Q2DU33"/>
<dbReference type="EMBL" id="SDEE01000049">
    <property type="protein sequence ID" value="RXW23181.1"/>
    <property type="molecule type" value="Genomic_DNA"/>
</dbReference>
<evidence type="ECO:0000313" key="1">
    <source>
        <dbReference type="EMBL" id="RXW23181.1"/>
    </source>
</evidence>
<reference evidence="1 2" key="1">
    <citation type="submission" date="2019-01" db="EMBL/GenBank/DDBJ databases">
        <title>Draft genome sequence of Psathyrella aberdarensis IHI B618.</title>
        <authorList>
            <person name="Buettner E."/>
            <person name="Kellner H."/>
        </authorList>
    </citation>
    <scope>NUCLEOTIDE SEQUENCE [LARGE SCALE GENOMIC DNA]</scope>
    <source>
        <strain evidence="1 2">IHI B618</strain>
    </source>
</reference>
<sequence>MSTNIVAYVDAPGTEDGLQKNSLDLFRTSLLLSRDLPISVFLIRRVQTTRTLEVEERESLHSLLSILSSHVHRVATLVIETNLSSSLPDAVHLLTANTSVLEQVKYLVLTSNHDDSIPSPHVQTTPFFPQSNGNVLTTRSYSTLTTLSVDGRNIFPILHYDVVSAFSRLETLYINHLTYLVDGYFEERVYKLFETIAGITLRFLNTLGFHDFEIPPPVTRDELGISRPCPLLSFSIDRLVIKETNRESMAYILDCVTNPKELCLIGCYFNATAVSQSSQSRFQDPAGSVRLPTLRLPDCEQLTLVNTEAEDEDLASIISQWNGQRLSRA</sequence>
<name>A0A4Q2DU33_9AGAR</name>
<keyword evidence="2" id="KW-1185">Reference proteome</keyword>
<gene>
    <name evidence="1" type="ORF">EST38_g2662</name>
</gene>
<protein>
    <submittedName>
        <fullName evidence="1">Uncharacterized protein</fullName>
    </submittedName>
</protein>
<organism evidence="1 2">
    <name type="scientific">Candolleomyces aberdarensis</name>
    <dbReference type="NCBI Taxonomy" id="2316362"/>
    <lineage>
        <taxon>Eukaryota</taxon>
        <taxon>Fungi</taxon>
        <taxon>Dikarya</taxon>
        <taxon>Basidiomycota</taxon>
        <taxon>Agaricomycotina</taxon>
        <taxon>Agaricomycetes</taxon>
        <taxon>Agaricomycetidae</taxon>
        <taxon>Agaricales</taxon>
        <taxon>Agaricineae</taxon>
        <taxon>Psathyrellaceae</taxon>
        <taxon>Candolleomyces</taxon>
    </lineage>
</organism>